<dbReference type="InterPro" id="IPR025953">
    <property type="entry name" value="YlbD_coat"/>
</dbReference>
<evidence type="ECO:0008006" key="3">
    <source>
        <dbReference type="Google" id="ProtNLM"/>
    </source>
</evidence>
<name>A0A9D1CLB6_9FIRM</name>
<evidence type="ECO:0000313" key="1">
    <source>
        <dbReference type="EMBL" id="HIQ65388.1"/>
    </source>
</evidence>
<evidence type="ECO:0000313" key="2">
    <source>
        <dbReference type="Proteomes" id="UP000886725"/>
    </source>
</evidence>
<reference evidence="1" key="2">
    <citation type="journal article" date="2021" name="PeerJ">
        <title>Extensive microbial diversity within the chicken gut microbiome revealed by metagenomics and culture.</title>
        <authorList>
            <person name="Gilroy R."/>
            <person name="Ravi A."/>
            <person name="Getino M."/>
            <person name="Pursley I."/>
            <person name="Horton D.L."/>
            <person name="Alikhan N.F."/>
            <person name="Baker D."/>
            <person name="Gharbi K."/>
            <person name="Hall N."/>
            <person name="Watson M."/>
            <person name="Adriaenssens E.M."/>
            <person name="Foster-Nyarko E."/>
            <person name="Jarju S."/>
            <person name="Secka A."/>
            <person name="Antonio M."/>
            <person name="Oren A."/>
            <person name="Chaudhuri R.R."/>
            <person name="La Ragione R."/>
            <person name="Hildebrand F."/>
            <person name="Pallen M.J."/>
        </authorList>
    </citation>
    <scope>NUCLEOTIDE SEQUENCE</scope>
    <source>
        <strain evidence="1">CHK165-10780</strain>
    </source>
</reference>
<sequence length="112" mass="13051">MALSDFKVFVQAHPTLVESVKKGDMTWQKFYELYDLYGPESNVWNEYIARDSESKKVAFKDVLGYMKNIDVEEVRKGIENIQKVVSMVQGFGGEKKPQAVREPRPLYQHFED</sequence>
<dbReference type="AlphaFoldDB" id="A0A9D1CLB6"/>
<gene>
    <name evidence="1" type="ORF">IAC85_06600</name>
</gene>
<dbReference type="Proteomes" id="UP000886725">
    <property type="component" value="Unassembled WGS sequence"/>
</dbReference>
<comment type="caution">
    <text evidence="1">The sequence shown here is derived from an EMBL/GenBank/DDBJ whole genome shotgun (WGS) entry which is preliminary data.</text>
</comment>
<dbReference type="EMBL" id="DVFU01000128">
    <property type="protein sequence ID" value="HIQ65388.1"/>
    <property type="molecule type" value="Genomic_DNA"/>
</dbReference>
<proteinExistence type="predicted"/>
<reference evidence="1" key="1">
    <citation type="submission" date="2020-10" db="EMBL/GenBank/DDBJ databases">
        <authorList>
            <person name="Gilroy R."/>
        </authorList>
    </citation>
    <scope>NUCLEOTIDE SEQUENCE</scope>
    <source>
        <strain evidence="1">CHK165-10780</strain>
    </source>
</reference>
<dbReference type="Pfam" id="PF14071">
    <property type="entry name" value="YlbD_coat"/>
    <property type="match status" value="1"/>
</dbReference>
<accession>A0A9D1CLB6</accession>
<protein>
    <recommendedName>
        <fullName evidence="3">Coat protein</fullName>
    </recommendedName>
</protein>
<organism evidence="1 2">
    <name type="scientific">Candidatus Faecenecus gallistercoris</name>
    <dbReference type="NCBI Taxonomy" id="2840793"/>
    <lineage>
        <taxon>Bacteria</taxon>
        <taxon>Bacillati</taxon>
        <taxon>Bacillota</taxon>
        <taxon>Bacillota incertae sedis</taxon>
        <taxon>Candidatus Faecenecus</taxon>
    </lineage>
</organism>